<dbReference type="Proteomes" id="UP000054304">
    <property type="component" value="Unassembled WGS sequence"/>
</dbReference>
<dbReference type="EMBL" id="LN736366">
    <property type="protein sequence ID" value="CEP63251.1"/>
    <property type="molecule type" value="Genomic_DNA"/>
</dbReference>
<dbReference type="OrthoDB" id="303107at2759"/>
<dbReference type="InterPro" id="IPR013083">
    <property type="entry name" value="Znf_RING/FYVE/PHD"/>
</dbReference>
<dbReference type="SUPFAM" id="SSF57903">
    <property type="entry name" value="FYVE/PHD zinc finger"/>
    <property type="match status" value="1"/>
</dbReference>
<feature type="region of interest" description="Disordered" evidence="1">
    <location>
        <begin position="593"/>
        <end position="612"/>
    </location>
</feature>
<sequence length="667" mass="77070">MKRELETEPMVLEDYLTEEQLQQLSKLVPGPAVSPDLIHNWHFQYVVAWLEVVCDTQYTADQGKAFYAGISFDEKLLLQDLHEDHDENIYTQIRSRILRTVTQNKTVQLKEWDIAIKYNLAQRGAVPWYSEDPQNRFSDLSVPQQFEVLYACIKYIERRNQGFRMYLGNHLARFQFPECVLEDRVSLLVLPGGKIVEKSIVASENAELRVPIKFRNCSVRYEDHESVEVVQLDFGPDIEEFLSQLSLQFNVVTGTWDEYVEYLKNTTDGSIQQFLAEQLPTLAEIELDGRRLLVNRERERSMAELLVRRKRSSRLVAREEDTKRRDLEAKWHEKLDERDQYLRTRQRAVAKVSKAIKDSMWSQLWDQFEQDVKAEKIRRRTDAHEDYEAQMAEVDAAVLESGEKFLQPVIRIEEPLDGPLEAISLELPDELVITQEELQKLANHGVPVADYSPDSQDWVFQCLCNVARGVNLNDNEAIKQHTLVCCDMCLRWQHLECQDDKWIVMLGEARQKPLNRRDFATGTVGVGVESSQGTQRRSTRRIAEPEVPSATHQRPLTTANSLPETFVCGWCMKTLETELRAIFGHELRETRAEQRKIHEERERRKRAKEERKIKLQIDSTPAKLVQPTKPIKPAKLVDPANSAANSAKPSVQTAPVAVPTVMLPSQL</sequence>
<gene>
    <name evidence="2" type="ORF">LALA0_S07e05886g</name>
</gene>
<evidence type="ECO:0000313" key="2">
    <source>
        <dbReference type="EMBL" id="CEP63251.1"/>
    </source>
</evidence>
<dbReference type="Gene3D" id="3.30.40.10">
    <property type="entry name" value="Zinc/RING finger domain, C3HC4 (zinc finger)"/>
    <property type="match status" value="1"/>
</dbReference>
<dbReference type="GO" id="GO:0016887">
    <property type="term" value="F:ATP hydrolysis activity"/>
    <property type="evidence" value="ECO:0007669"/>
    <property type="project" value="EnsemblFungi"/>
</dbReference>
<name>A0A0C7MTI9_9SACH</name>
<dbReference type="HOGENOM" id="CLU_016629_0_0_1"/>
<evidence type="ECO:0000256" key="1">
    <source>
        <dbReference type="SAM" id="MobiDB-lite"/>
    </source>
</evidence>
<evidence type="ECO:0000313" key="3">
    <source>
        <dbReference type="Proteomes" id="UP000054304"/>
    </source>
</evidence>
<dbReference type="AlphaFoldDB" id="A0A0C7MTI9"/>
<dbReference type="STRING" id="1245769.A0A0C7MTI9"/>
<organism evidence="2 3">
    <name type="scientific">Lachancea lanzarotensis</name>
    <dbReference type="NCBI Taxonomy" id="1245769"/>
    <lineage>
        <taxon>Eukaryota</taxon>
        <taxon>Fungi</taxon>
        <taxon>Dikarya</taxon>
        <taxon>Ascomycota</taxon>
        <taxon>Saccharomycotina</taxon>
        <taxon>Saccharomycetes</taxon>
        <taxon>Saccharomycetales</taxon>
        <taxon>Saccharomycetaceae</taxon>
        <taxon>Lachancea</taxon>
    </lineage>
</organism>
<accession>A0A0C7MTI9</accession>
<feature type="region of interest" description="Disordered" evidence="1">
    <location>
        <begin position="526"/>
        <end position="554"/>
    </location>
</feature>
<dbReference type="GO" id="GO:0031491">
    <property type="term" value="F:nucleosome binding"/>
    <property type="evidence" value="ECO:0007669"/>
    <property type="project" value="EnsemblFungi"/>
</dbReference>
<dbReference type="GO" id="GO:0003677">
    <property type="term" value="F:DNA binding"/>
    <property type="evidence" value="ECO:0007669"/>
    <property type="project" value="EnsemblFungi"/>
</dbReference>
<feature type="region of interest" description="Disordered" evidence="1">
    <location>
        <begin position="625"/>
        <end position="653"/>
    </location>
</feature>
<reference evidence="2 3" key="1">
    <citation type="submission" date="2014-12" db="EMBL/GenBank/DDBJ databases">
        <authorList>
            <person name="Neuveglise Cecile"/>
        </authorList>
    </citation>
    <scope>NUCLEOTIDE SEQUENCE [LARGE SCALE GENOMIC DNA]</scope>
    <source>
        <strain evidence="2 3">CBS 12615</strain>
    </source>
</reference>
<dbReference type="InterPro" id="IPR011011">
    <property type="entry name" value="Znf_FYVE_PHD"/>
</dbReference>
<proteinExistence type="predicted"/>
<dbReference type="GO" id="GO:0036437">
    <property type="term" value="C:Isw1b complex"/>
    <property type="evidence" value="ECO:0007669"/>
    <property type="project" value="EnsemblFungi"/>
</dbReference>
<dbReference type="GO" id="GO:0006338">
    <property type="term" value="P:chromatin remodeling"/>
    <property type="evidence" value="ECO:0007669"/>
    <property type="project" value="EnsemblFungi"/>
</dbReference>
<keyword evidence="3" id="KW-1185">Reference proteome</keyword>
<protein>
    <submittedName>
        <fullName evidence="2">LALA0S07e05886g1_1</fullName>
    </submittedName>
</protein>
<dbReference type="RefSeq" id="XP_022629472.1">
    <property type="nucleotide sequence ID" value="XM_022771579.1"/>
</dbReference>
<dbReference type="GeneID" id="34686749"/>